<dbReference type="AlphaFoldDB" id="A0A7W9SVY9"/>
<reference evidence="1 2" key="1">
    <citation type="submission" date="2020-08" db="EMBL/GenBank/DDBJ databases">
        <title>Genomic Encyclopedia of Type Strains, Phase IV (KMG-IV): sequencing the most valuable type-strain genomes for metagenomic binning, comparative biology and taxonomic classification.</title>
        <authorList>
            <person name="Goeker M."/>
        </authorList>
    </citation>
    <scope>NUCLEOTIDE SEQUENCE [LARGE SCALE GENOMIC DNA]</scope>
    <source>
        <strain evidence="1 2">DSM 23562</strain>
    </source>
</reference>
<protein>
    <recommendedName>
        <fullName evidence="3">DUF4412 domain-containing protein</fullName>
    </recommendedName>
</protein>
<organism evidence="1 2">
    <name type="scientific">Armatimonas rosea</name>
    <dbReference type="NCBI Taxonomy" id="685828"/>
    <lineage>
        <taxon>Bacteria</taxon>
        <taxon>Bacillati</taxon>
        <taxon>Armatimonadota</taxon>
        <taxon>Armatimonadia</taxon>
        <taxon>Armatimonadales</taxon>
        <taxon>Armatimonadaceae</taxon>
        <taxon>Armatimonas</taxon>
    </lineage>
</organism>
<accession>A0A7W9SVY9</accession>
<keyword evidence="2" id="KW-1185">Reference proteome</keyword>
<dbReference type="EMBL" id="JACHGW010000006">
    <property type="protein sequence ID" value="MBB6053380.1"/>
    <property type="molecule type" value="Genomic_DNA"/>
</dbReference>
<gene>
    <name evidence="1" type="ORF">HNQ39_005214</name>
</gene>
<evidence type="ECO:0008006" key="3">
    <source>
        <dbReference type="Google" id="ProtNLM"/>
    </source>
</evidence>
<sequence>MMRIFSVTRALVPGLVLIGLVGTAHADLKVVSKMTMDAPAMGGLGGLGGGAPATPKPGEAVKSVTYYKGSKVRTEDAAGIITVTDNEAGTITRIDPKKKTYSTIKLTELTEQLTGAGGPGAQFMEMLDMKVKADVKKGGHEREIAGKKATDYLWTATMSMSLKGAAEGAGGIAGEVANISMEGEQWTTEDVKLPGTPATAKTAAAPALPGLGGGMMGGMMKMMNNMPGMKTMMDKLAEIKGFSLLTNMKIKIKSPFAEAQGADLSKPITNTTEVLELSEAALDDTLFAVPAGFKKVAYETPQLPGFGG</sequence>
<proteinExistence type="predicted"/>
<evidence type="ECO:0000313" key="1">
    <source>
        <dbReference type="EMBL" id="MBB6053380.1"/>
    </source>
</evidence>
<evidence type="ECO:0000313" key="2">
    <source>
        <dbReference type="Proteomes" id="UP000520814"/>
    </source>
</evidence>
<name>A0A7W9SVY9_ARMRO</name>
<dbReference type="Proteomes" id="UP000520814">
    <property type="component" value="Unassembled WGS sequence"/>
</dbReference>
<comment type="caution">
    <text evidence="1">The sequence shown here is derived from an EMBL/GenBank/DDBJ whole genome shotgun (WGS) entry which is preliminary data.</text>
</comment>